<sequence length="102" mass="11600">MPEPFEIIYEDETVISGTTKAEFEAAPNAGIQFLIVQYEDGHIEKHKALDTYEYQGATKPGSWTTLENFETLKGRILELSNLMVAPVLTRREERALERARNA</sequence>
<proteinExistence type="predicted"/>
<protein>
    <submittedName>
        <fullName evidence="1">Uncharacterized protein</fullName>
    </submittedName>
</protein>
<gene>
    <name evidence="1" type="ORF">FLL46_24140</name>
</gene>
<comment type="caution">
    <text evidence="1">The sequence shown here is derived from an EMBL/GenBank/DDBJ whole genome shotgun (WGS) entry which is preliminary data.</text>
</comment>
<name>A0A545U0A3_9GAMM</name>
<organism evidence="1 2">
    <name type="scientific">Aliikangiella coralliicola</name>
    <dbReference type="NCBI Taxonomy" id="2592383"/>
    <lineage>
        <taxon>Bacteria</taxon>
        <taxon>Pseudomonadati</taxon>
        <taxon>Pseudomonadota</taxon>
        <taxon>Gammaproteobacteria</taxon>
        <taxon>Oceanospirillales</taxon>
        <taxon>Pleioneaceae</taxon>
        <taxon>Aliikangiella</taxon>
    </lineage>
</organism>
<dbReference type="EMBL" id="VIKS01000015">
    <property type="protein sequence ID" value="TQV82863.1"/>
    <property type="molecule type" value="Genomic_DNA"/>
</dbReference>
<dbReference type="AlphaFoldDB" id="A0A545U0A3"/>
<dbReference type="Proteomes" id="UP000315439">
    <property type="component" value="Unassembled WGS sequence"/>
</dbReference>
<evidence type="ECO:0000313" key="1">
    <source>
        <dbReference type="EMBL" id="TQV82863.1"/>
    </source>
</evidence>
<reference evidence="1 2" key="1">
    <citation type="submission" date="2019-07" db="EMBL/GenBank/DDBJ databases">
        <title>Draft genome for Aliikangiella sp. M105.</title>
        <authorList>
            <person name="Wang G."/>
        </authorList>
    </citation>
    <scope>NUCLEOTIDE SEQUENCE [LARGE SCALE GENOMIC DNA]</scope>
    <source>
        <strain evidence="1 2">M105</strain>
    </source>
</reference>
<keyword evidence="2" id="KW-1185">Reference proteome</keyword>
<dbReference type="RefSeq" id="WP_142934549.1">
    <property type="nucleotide sequence ID" value="NZ_ML660171.1"/>
</dbReference>
<evidence type="ECO:0000313" key="2">
    <source>
        <dbReference type="Proteomes" id="UP000315439"/>
    </source>
</evidence>
<accession>A0A545U0A3</accession>